<dbReference type="Pfam" id="PF00047">
    <property type="entry name" value="ig"/>
    <property type="match status" value="1"/>
</dbReference>
<dbReference type="InterPro" id="IPR013783">
    <property type="entry name" value="Ig-like_fold"/>
</dbReference>
<dbReference type="CDD" id="cd05768">
    <property type="entry name" value="IgC1_CH3_IgAGD_CH4_IgAEM"/>
    <property type="match status" value="1"/>
</dbReference>
<feature type="domain" description="Ig-like" evidence="3">
    <location>
        <begin position="318"/>
        <end position="421"/>
    </location>
</feature>
<name>A0A8C5M703_9ANUR</name>
<dbReference type="InterPro" id="IPR036179">
    <property type="entry name" value="Ig-like_dom_sf"/>
</dbReference>
<organism evidence="4 5">
    <name type="scientific">Leptobrachium leishanense</name>
    <name type="common">Leishan spiny toad</name>
    <dbReference type="NCBI Taxonomy" id="445787"/>
    <lineage>
        <taxon>Eukaryota</taxon>
        <taxon>Metazoa</taxon>
        <taxon>Chordata</taxon>
        <taxon>Craniata</taxon>
        <taxon>Vertebrata</taxon>
        <taxon>Euteleostomi</taxon>
        <taxon>Amphibia</taxon>
        <taxon>Batrachia</taxon>
        <taxon>Anura</taxon>
        <taxon>Pelobatoidea</taxon>
        <taxon>Megophryidae</taxon>
        <taxon>Leptobrachium</taxon>
    </lineage>
</organism>
<keyword evidence="2" id="KW-0812">Transmembrane</keyword>
<dbReference type="Gene3D" id="2.60.40.10">
    <property type="entry name" value="Immunoglobulins"/>
    <property type="match status" value="4"/>
</dbReference>
<dbReference type="Pfam" id="PF07654">
    <property type="entry name" value="C1-set"/>
    <property type="match status" value="3"/>
</dbReference>
<keyword evidence="5" id="KW-1185">Reference proteome</keyword>
<reference evidence="4" key="1">
    <citation type="submission" date="2025-08" db="UniProtKB">
        <authorList>
            <consortium name="Ensembl"/>
        </authorList>
    </citation>
    <scope>IDENTIFICATION</scope>
</reference>
<accession>A0A8C5M703</accession>
<dbReference type="AlphaFoldDB" id="A0A8C5M703"/>
<dbReference type="InterPro" id="IPR003597">
    <property type="entry name" value="Ig_C1-set"/>
</dbReference>
<proteinExistence type="predicted"/>
<protein>
    <recommendedName>
        <fullName evidence="3">Ig-like domain-containing protein</fullName>
    </recommendedName>
</protein>
<feature type="domain" description="Ig-like" evidence="3">
    <location>
        <begin position="106"/>
        <end position="202"/>
    </location>
</feature>
<keyword evidence="2" id="KW-1133">Transmembrane helix</keyword>
<feature type="transmembrane region" description="Helical" evidence="2">
    <location>
        <begin position="446"/>
        <end position="467"/>
    </location>
</feature>
<dbReference type="OrthoDB" id="8694217at2759"/>
<reference evidence="4" key="2">
    <citation type="submission" date="2025-09" db="UniProtKB">
        <authorList>
            <consortium name="Ensembl"/>
        </authorList>
    </citation>
    <scope>IDENTIFICATION</scope>
</reference>
<evidence type="ECO:0000256" key="1">
    <source>
        <dbReference type="ARBA" id="ARBA00023319"/>
    </source>
</evidence>
<evidence type="ECO:0000256" key="2">
    <source>
        <dbReference type="SAM" id="Phobius"/>
    </source>
</evidence>
<dbReference type="GeneTree" id="ENSGT00940000161491"/>
<dbReference type="PROSITE" id="PS50835">
    <property type="entry name" value="IG_LIKE"/>
    <property type="match status" value="4"/>
</dbReference>
<dbReference type="PANTHER" id="PTHR23411">
    <property type="entry name" value="TAPASIN"/>
    <property type="match status" value="1"/>
</dbReference>
<dbReference type="InterPro" id="IPR050380">
    <property type="entry name" value="Immune_Resp_Modulators"/>
</dbReference>
<evidence type="ECO:0000259" key="3">
    <source>
        <dbReference type="PROSITE" id="PS50835"/>
    </source>
</evidence>
<feature type="domain" description="Ig-like" evidence="3">
    <location>
        <begin position="210"/>
        <end position="304"/>
    </location>
</feature>
<dbReference type="FunFam" id="2.60.40.10:FF:000463">
    <property type="entry name" value="Immunoglobulin heavy constant gamma 1"/>
    <property type="match status" value="1"/>
</dbReference>
<keyword evidence="1" id="KW-0393">Immunoglobulin domain</keyword>
<dbReference type="InterPro" id="IPR003006">
    <property type="entry name" value="Ig/MHC_CS"/>
</dbReference>
<dbReference type="SMART" id="SM00407">
    <property type="entry name" value="IGc1"/>
    <property type="match status" value="3"/>
</dbReference>
<evidence type="ECO:0000313" key="5">
    <source>
        <dbReference type="Proteomes" id="UP000694569"/>
    </source>
</evidence>
<sequence length="472" mass="52638">ASEQAPSLFPLITCDQSTNPMILGCLARDFFPETIDFGWKDESNASIASGFKNFRPVSQTGPGDKVTTFASSQLTVANANWEQRKIFYCQATHERGLSFPVIILPPTVSINPPLRDSTSYNGTATIVCVISGFSPNNIQVRWLKNFNQTIESTTDEPVADKNGGFKTISAITIPWIELDRGYEFSCEVKHEASNFYELKNVSGSQGCDMPSSGIQVTTIPPTFESIFTEKKAKLTCKVSHMSSTDGLSISWYQKGKSEDLQTKLEDGIYSNGITVIGIAEVCVDDWQKDRFECKVKHPDLAALKVVALFKQHTIMPFPEVYIYPPHQDELAQGETATLACLVKGFSPNDAFVKWTHMGEPLDPSVYINTEPIKELSATGKSTYFMYSKLNIEPKNWTDGKSYTCVVGHETLPLQLVQKTIDKYTVRMVYIDEEEDMDNIWATASTFIVLFLLSLFYSATVTLFKVLYGICKA</sequence>
<dbReference type="PROSITE" id="PS00290">
    <property type="entry name" value="IG_MHC"/>
    <property type="match status" value="2"/>
</dbReference>
<dbReference type="Proteomes" id="UP000694569">
    <property type="component" value="Unplaced"/>
</dbReference>
<dbReference type="InterPro" id="IPR007110">
    <property type="entry name" value="Ig-like_dom"/>
</dbReference>
<evidence type="ECO:0000313" key="4">
    <source>
        <dbReference type="Ensembl" id="ENSLLEP00000010384.1"/>
    </source>
</evidence>
<dbReference type="SUPFAM" id="SSF48726">
    <property type="entry name" value="Immunoglobulin"/>
    <property type="match status" value="4"/>
</dbReference>
<keyword evidence="2" id="KW-0472">Membrane</keyword>
<dbReference type="Ensembl" id="ENSLLET00000010785.1">
    <property type="protein sequence ID" value="ENSLLEP00000010384.1"/>
    <property type="gene ID" value="ENSLLEG00000006562.1"/>
</dbReference>
<dbReference type="InterPro" id="IPR013151">
    <property type="entry name" value="Immunoglobulin_dom"/>
</dbReference>
<feature type="domain" description="Ig-like" evidence="3">
    <location>
        <begin position="6"/>
        <end position="93"/>
    </location>
</feature>